<dbReference type="Pfam" id="PF04071">
    <property type="entry name" value="zf-like"/>
    <property type="match status" value="1"/>
</dbReference>
<reference evidence="2 4" key="1">
    <citation type="journal article" date="2015" name="Nat. Commun.">
        <title>Production of butyrate from lysine and the Amadori product fructoselysine by a human gut commensal.</title>
        <authorList>
            <person name="Bui T.P."/>
            <person name="Ritari J."/>
            <person name="Boeren S."/>
            <person name="de Waard P."/>
            <person name="Plugge C.M."/>
            <person name="de Vos W.M."/>
        </authorList>
    </citation>
    <scope>NUCLEOTIDE SEQUENCE [LARGE SCALE GENOMIC DNA]</scope>
    <source>
        <strain evidence="2 4">AF211</strain>
    </source>
</reference>
<evidence type="ECO:0000313" key="3">
    <source>
        <dbReference type="EMBL" id="PVY48614.1"/>
    </source>
</evidence>
<dbReference type="Proteomes" id="UP000245778">
    <property type="component" value="Unassembled WGS sequence"/>
</dbReference>
<evidence type="ECO:0000313" key="5">
    <source>
        <dbReference type="Proteomes" id="UP000245778"/>
    </source>
</evidence>
<protein>
    <submittedName>
        <fullName evidence="2">Metal-binding protein CrdX</fullName>
    </submittedName>
</protein>
<evidence type="ECO:0000313" key="4">
    <source>
        <dbReference type="Proteomes" id="UP000064844"/>
    </source>
</evidence>
<evidence type="ECO:0000259" key="1">
    <source>
        <dbReference type="Pfam" id="PF04071"/>
    </source>
</evidence>
<dbReference type="PATRIC" id="fig|1297617.4.peg.2511"/>
<dbReference type="AlphaFoldDB" id="A0A0S2W6A8"/>
<dbReference type="RefSeq" id="WP_033118347.1">
    <property type="nucleotide sequence ID" value="NZ_CALICV010000035.1"/>
</dbReference>
<reference evidence="4" key="2">
    <citation type="submission" date="2015-04" db="EMBL/GenBank/DDBJ databases">
        <title>A butyrogenic pathway from the amino acid lysine in a human gut commensal.</title>
        <authorList>
            <person name="de Vos W.M."/>
            <person name="Bui N.T.P."/>
            <person name="Plugge C.M."/>
            <person name="Ritari J."/>
        </authorList>
    </citation>
    <scope>NUCLEOTIDE SEQUENCE [LARGE SCALE GENOMIC DNA]</scope>
    <source>
        <strain evidence="4">AF211</strain>
    </source>
</reference>
<dbReference type="eggNOG" id="COG2158">
    <property type="taxonomic scope" value="Bacteria"/>
</dbReference>
<sequence length="103" mass="12000">MSDETKTQEPYWKGKGYSFFCNRACEYFPCHPTDDPENFNCLFCYCPLYALGPDCGGNFSYTESGVKDCTRCTLPHRRDNYGYITSKFQEIARRMAESRRRGV</sequence>
<dbReference type="Proteomes" id="UP000064844">
    <property type="component" value="Chromosome"/>
</dbReference>
<name>A0A0S2W6A8_9FIRM</name>
<feature type="domain" description="Cysteine-rich small" evidence="1">
    <location>
        <begin position="17"/>
        <end position="95"/>
    </location>
</feature>
<dbReference type="EMBL" id="CP011307">
    <property type="protein sequence ID" value="ALP94831.1"/>
    <property type="molecule type" value="Genomic_DNA"/>
</dbReference>
<accession>A0A0S2W6A8</accession>
<dbReference type="EMBL" id="QEKK01000006">
    <property type="protein sequence ID" value="PVY48614.1"/>
    <property type="molecule type" value="Genomic_DNA"/>
</dbReference>
<gene>
    <name evidence="3" type="ORF">C7373_106121</name>
    <name evidence="2" type="ORF">IB211_02440</name>
</gene>
<keyword evidence="4" id="KW-1185">Reference proteome</keyword>
<reference evidence="3 5" key="3">
    <citation type="submission" date="2018-04" db="EMBL/GenBank/DDBJ databases">
        <title>Genomic Encyclopedia of Type Strains, Phase IV (KMG-IV): sequencing the most valuable type-strain genomes for metagenomic binning, comparative biology and taxonomic classification.</title>
        <authorList>
            <person name="Goeker M."/>
        </authorList>
    </citation>
    <scope>NUCLEOTIDE SEQUENCE [LARGE SCALE GENOMIC DNA]</scope>
    <source>
        <strain evidence="3 5">DSM 26588</strain>
    </source>
</reference>
<dbReference type="STRING" id="1297617.IB211_02440"/>
<evidence type="ECO:0000313" key="2">
    <source>
        <dbReference type="EMBL" id="ALP94831.1"/>
    </source>
</evidence>
<proteinExistence type="predicted"/>
<dbReference type="InterPro" id="IPR007212">
    <property type="entry name" value="Zf-like"/>
</dbReference>
<dbReference type="KEGG" id="ibu:IB211_02440"/>
<organism evidence="2 4">
    <name type="scientific">Intestinimonas butyriciproducens</name>
    <dbReference type="NCBI Taxonomy" id="1297617"/>
    <lineage>
        <taxon>Bacteria</taxon>
        <taxon>Bacillati</taxon>
        <taxon>Bacillota</taxon>
        <taxon>Clostridia</taxon>
        <taxon>Eubacteriales</taxon>
        <taxon>Intestinimonas</taxon>
    </lineage>
</organism>
<dbReference type="OrthoDB" id="9799337at2"/>
<dbReference type="GeneID" id="93228424"/>